<evidence type="ECO:0000256" key="4">
    <source>
        <dbReference type="ARBA" id="ARBA00023098"/>
    </source>
</evidence>
<evidence type="ECO:0000256" key="2">
    <source>
        <dbReference type="ARBA" id="ARBA00022737"/>
    </source>
</evidence>
<gene>
    <name evidence="7" type="ORF">SAMN05216550_122107</name>
</gene>
<comment type="caution">
    <text evidence="7">The sequence shown here is derived from an EMBL/GenBank/DDBJ whole genome shotgun (WGS) entry which is preliminary data.</text>
</comment>
<reference evidence="7 8" key="1">
    <citation type="submission" date="2016-10" db="EMBL/GenBank/DDBJ databases">
        <authorList>
            <person name="Varghese N."/>
            <person name="Submissions S."/>
        </authorList>
    </citation>
    <scope>NUCLEOTIDE SEQUENCE [LARGE SCALE GENOMIC DNA]</scope>
    <source>
        <strain evidence="7 8">LMG 22274</strain>
    </source>
</reference>
<dbReference type="InterPro" id="IPR001736">
    <property type="entry name" value="PLipase_D/transphosphatidylase"/>
</dbReference>
<evidence type="ECO:0000259" key="6">
    <source>
        <dbReference type="PROSITE" id="PS50035"/>
    </source>
</evidence>
<dbReference type="SUPFAM" id="SSF56024">
    <property type="entry name" value="Phospholipase D/nuclease"/>
    <property type="match status" value="2"/>
</dbReference>
<protein>
    <submittedName>
        <fullName evidence="7">Phospholipase D1/2</fullName>
    </submittedName>
</protein>
<feature type="region of interest" description="Disordered" evidence="5">
    <location>
        <begin position="797"/>
        <end position="823"/>
    </location>
</feature>
<feature type="domain" description="PLD phosphodiesterase" evidence="6">
    <location>
        <begin position="584"/>
        <end position="611"/>
    </location>
</feature>
<dbReference type="RefSeq" id="WP_161495612.1">
    <property type="nucleotide sequence ID" value="NZ_CADFGN010000001.1"/>
</dbReference>
<evidence type="ECO:0000313" key="8">
    <source>
        <dbReference type="Proteomes" id="UP000183529"/>
    </source>
</evidence>
<keyword evidence="3" id="KW-0378">Hydrolase</keyword>
<dbReference type="GO" id="GO:0004630">
    <property type="term" value="F:phospholipase D activity"/>
    <property type="evidence" value="ECO:0007669"/>
    <property type="project" value="UniProtKB-EC"/>
</dbReference>
<evidence type="ECO:0000256" key="3">
    <source>
        <dbReference type="ARBA" id="ARBA00022801"/>
    </source>
</evidence>
<sequence length="823" mass="91087">MEATSLEGSTGLLFDASPIKTLRQIIDEAGNALTSNAADNRWVLSDQSFSWPRAGNTVTPFTTGKSYFKKLAEELEGAQKSIYIGGWQVNWDAQFAPGGLRLFDVLLKAARANAGLKIYVMPWKHSPPIQTYDKQTVPVLEAINELVGRKCVTVTLAASLADEDPGFFSHHQKFVVIDEHKAFIGGMDVCYGRFDDETYDLHADAEGREGLNRYNGCIPHLGHVKPEKLVDPDLLTGAYDNHPTFGGLWASNRSEILKKIENGAVQTDYSGETPYWSAMSRPTGLSPSDATLDATRQPRMPWQDVHVLIEGPSAADIARNFVYRWNSEGGEKTPLDLPAEPEFVSGGCTVQVLRSAPFKMRKAEYAALKDDAKKDVTQPTGKQCEIALAMKNLIEGATSFIYIENQFFVSAFGVEHTDPSKTAADLKSTDPLSGPAAKVKASGFQEWATHLVSDKPNEAPKNFICEALGERIGKAIMSGAKENFHVIITLPVHPEGKLSDGNIMAQVHWTMQTLVFGPFSLLNRVRRYIKARELRDKKVADWKKVTTDANDRRYEDVDMERCNDYVTLLNLRNWAKLGDRYVTEQIYIHTKMMIVDDLFALLGSANINDRSMLGSRDSEIAVLISDSAKEKHDISGNGDVRITRNFARELRKGVWSKIFGLTGKVRPAEALRSAVDQPANPENWKKIQQVADANRLIYEAAFDFIPRNTAADAVGGAEPVYASIWPTWEAGKKSTGGRMPFDEEFWSKPQHTNAASQLTGVLGFMVALPIYWTRNENNNLGYAISLVADNNAVPVNPVDFSSDRHTELSQASQATDQSAGEQV</sequence>
<feature type="compositionally biased region" description="Polar residues" evidence="5">
    <location>
        <begin position="808"/>
        <end position="823"/>
    </location>
</feature>
<organism evidence="7 8">
    <name type="scientific">Paraburkholderia tropica</name>
    <dbReference type="NCBI Taxonomy" id="92647"/>
    <lineage>
        <taxon>Bacteria</taxon>
        <taxon>Pseudomonadati</taxon>
        <taxon>Pseudomonadota</taxon>
        <taxon>Betaproteobacteria</taxon>
        <taxon>Burkholderiales</taxon>
        <taxon>Burkholderiaceae</taxon>
        <taxon>Paraburkholderia</taxon>
    </lineage>
</organism>
<dbReference type="AlphaFoldDB" id="A0AAQ1GMC5"/>
<dbReference type="SMART" id="SM00155">
    <property type="entry name" value="PLDc"/>
    <property type="match status" value="2"/>
</dbReference>
<dbReference type="CDD" id="cd09141">
    <property type="entry name" value="PLDc_vPLD1_2_yPLD_like_2"/>
    <property type="match status" value="1"/>
</dbReference>
<keyword evidence="4" id="KW-0443">Lipid metabolism</keyword>
<dbReference type="Pfam" id="PF00614">
    <property type="entry name" value="PLDc"/>
    <property type="match status" value="2"/>
</dbReference>
<dbReference type="GO" id="GO:0009395">
    <property type="term" value="P:phospholipid catabolic process"/>
    <property type="evidence" value="ECO:0007669"/>
    <property type="project" value="TreeGrafter"/>
</dbReference>
<dbReference type="PANTHER" id="PTHR18896">
    <property type="entry name" value="PHOSPHOLIPASE D"/>
    <property type="match status" value="1"/>
</dbReference>
<dbReference type="EMBL" id="FNZM01000022">
    <property type="protein sequence ID" value="SEK12706.1"/>
    <property type="molecule type" value="Genomic_DNA"/>
</dbReference>
<name>A0AAQ1GMC5_9BURK</name>
<dbReference type="Gene3D" id="3.30.870.10">
    <property type="entry name" value="Endonuclease Chain A"/>
    <property type="match status" value="2"/>
</dbReference>
<comment type="catalytic activity">
    <reaction evidence="1">
        <text>a 1,2-diacyl-sn-glycero-3-phosphocholine + H2O = a 1,2-diacyl-sn-glycero-3-phosphate + choline + H(+)</text>
        <dbReference type="Rhea" id="RHEA:14445"/>
        <dbReference type="ChEBI" id="CHEBI:15354"/>
        <dbReference type="ChEBI" id="CHEBI:15377"/>
        <dbReference type="ChEBI" id="CHEBI:15378"/>
        <dbReference type="ChEBI" id="CHEBI:57643"/>
        <dbReference type="ChEBI" id="CHEBI:58608"/>
        <dbReference type="EC" id="3.1.4.4"/>
    </reaction>
</comment>
<evidence type="ECO:0000313" key="7">
    <source>
        <dbReference type="EMBL" id="SEK12706.1"/>
    </source>
</evidence>
<keyword evidence="2" id="KW-0677">Repeat</keyword>
<evidence type="ECO:0000256" key="1">
    <source>
        <dbReference type="ARBA" id="ARBA00000798"/>
    </source>
</evidence>
<accession>A0AAQ1GMC5</accession>
<dbReference type="CDD" id="cd09104">
    <property type="entry name" value="PLDc_vPLD1_2_like_1"/>
    <property type="match status" value="1"/>
</dbReference>
<dbReference type="InterPro" id="IPR015679">
    <property type="entry name" value="PLipase_D_fam"/>
</dbReference>
<feature type="domain" description="PLD phosphodiesterase" evidence="6">
    <location>
        <begin position="166"/>
        <end position="193"/>
    </location>
</feature>
<dbReference type="PROSITE" id="PS50035">
    <property type="entry name" value="PLD"/>
    <property type="match status" value="2"/>
</dbReference>
<proteinExistence type="predicted"/>
<dbReference type="PANTHER" id="PTHR18896:SF76">
    <property type="entry name" value="PHOSPHOLIPASE"/>
    <property type="match status" value="1"/>
</dbReference>
<dbReference type="Proteomes" id="UP000183529">
    <property type="component" value="Unassembled WGS sequence"/>
</dbReference>
<evidence type="ECO:0000256" key="5">
    <source>
        <dbReference type="SAM" id="MobiDB-lite"/>
    </source>
</evidence>